<reference evidence="1 2" key="1">
    <citation type="journal article" date="2013" name="J. Mol. Microbiol. Biotechnol.">
        <title>Analysis of the Complete Genomes of Acholeplasma brassicae , A. palmae and A. laidlawii and Their Comparison to the Obligate Parasites from ' Candidatus Phytoplasma'.</title>
        <authorList>
            <person name="Kube M."/>
            <person name="Siewert C."/>
            <person name="Migdoll A.M."/>
            <person name="Duduk B."/>
            <person name="Holz S."/>
            <person name="Rabus R."/>
            <person name="Seemuller E."/>
            <person name="Mitrovic J."/>
            <person name="Muller I."/>
            <person name="Buttner C."/>
            <person name="Reinhardt R."/>
        </authorList>
    </citation>
    <scope>NUCLEOTIDE SEQUENCE [LARGE SCALE GENOMIC DNA]</scope>
    <source>
        <strain evidence="1 2">J233</strain>
    </source>
</reference>
<dbReference type="OrthoDB" id="407961at2"/>
<name>U4KLJ1_ALTPJ</name>
<dbReference type="HOGENOM" id="CLU_019819_0_0_14"/>
<dbReference type="SUPFAM" id="SSF89550">
    <property type="entry name" value="PHP domain-like"/>
    <property type="match status" value="1"/>
</dbReference>
<dbReference type="Gene3D" id="3.20.20.140">
    <property type="entry name" value="Metal-dependent hydrolases"/>
    <property type="match status" value="1"/>
</dbReference>
<accession>U4KLJ1</accession>
<organism evidence="1 2">
    <name type="scientific">Alteracholeplasma palmae (strain ATCC 49389 / J233)</name>
    <name type="common">Acholeplasma palmae</name>
    <dbReference type="NCBI Taxonomy" id="1318466"/>
    <lineage>
        <taxon>Bacteria</taxon>
        <taxon>Bacillati</taxon>
        <taxon>Mycoplasmatota</taxon>
        <taxon>Mollicutes</taxon>
        <taxon>Acholeplasmatales</taxon>
        <taxon>Acholeplasmataceae</taxon>
        <taxon>Acholeplasma</taxon>
    </lineage>
</organism>
<dbReference type="AlphaFoldDB" id="U4KLJ1"/>
<dbReference type="Proteomes" id="UP000032740">
    <property type="component" value="Chromosome"/>
</dbReference>
<proteinExistence type="predicted"/>
<dbReference type="Gene3D" id="3.40.50.300">
    <property type="entry name" value="P-loop containing nucleotide triphosphate hydrolases"/>
    <property type="match status" value="1"/>
</dbReference>
<dbReference type="InterPro" id="IPR016195">
    <property type="entry name" value="Pol/histidinol_Pase-like"/>
</dbReference>
<sequence length="795" mass="91371">MEKVVSTGLKIDLHIHSSKSKFKDGSLVDKNTIENLPILVSKLNQFNVNMCAISDHDSFDYNLYLKLKNEEGKGSIKKVFPAVEFTVSFSVNPLKPVHIVCVFNDIYTEKIKNIEAILQFDEKLNRPKYDNDEKNAFTENKFIELLSQLDLDVVCIAHQKQSLSSKSKPEKNDANSVGEERFNEFLFSEYFEAFEFKNRKNQVFNNYIKSTLNDDLLRFITGSDCHEWNAYPKYSTKSKDIEFKHTVLKCLPSFKGLALSLTDDSRISLDDNFFNQGKYCLDYIEISIEGKEMKIPLSKGINVIIGDNSIGKSLLLHKMTDYRGTSITPLNKTLKSGYDNYLSQHKFTINTSIDQNKIFAFDMQGDIRLKFNQGKLKSDVFFKDKYPPDIDTSAIKSLLVTELDKVVDSLNTRFDYNEKYTSFGNLTMLKEREDATSISVIDASNQVHTKEQSRITAIITQISKTKAELNSLKSLLTTTEQTEIVNFVTHLDRLNKKYENLRVDIITSISLINCINNAFNDYKVNKTAIKNTADQNLESFIQQEKLFTEAITELLFSNKALKPIAPHIDTKEIKDEGRDYLNFTFIKRTTVQKFDDTYLVNLLNTPFSKTKKATYDSAKTKTELKEILKDYDESMDAIDFYQMKVIGQIDKDLVQKAIPNKLDETGKYVEYSSGLNAQIYFDVLSSDRYKDGIYLIDQPEDDVSPKSIKGHLLRNFKDMGRNRQVLLVTHNPQFVVNLDVDNVIVFTRDKDKINIESGALEYQDPKTNILNLVATLLDGGVETIRKRWKRYEKDN</sequence>
<dbReference type="STRING" id="1318466.BN85411360"/>
<dbReference type="SUPFAM" id="SSF52540">
    <property type="entry name" value="P-loop containing nucleoside triphosphate hydrolases"/>
    <property type="match status" value="1"/>
</dbReference>
<keyword evidence="2" id="KW-1185">Reference proteome</keyword>
<evidence type="ECO:0000313" key="2">
    <source>
        <dbReference type="Proteomes" id="UP000032740"/>
    </source>
</evidence>
<gene>
    <name evidence="1" type="ORF">BN85411360</name>
</gene>
<dbReference type="KEGG" id="apal:BN85411360"/>
<protein>
    <recommendedName>
        <fullName evidence="3">Polymerase/histidinol phosphatase N-terminal domain-containing protein</fullName>
    </recommendedName>
</protein>
<dbReference type="RefSeq" id="WP_030003597.1">
    <property type="nucleotide sequence ID" value="NC_022538.1"/>
</dbReference>
<evidence type="ECO:0000313" key="1">
    <source>
        <dbReference type="EMBL" id="CCV64713.1"/>
    </source>
</evidence>
<evidence type="ECO:0008006" key="3">
    <source>
        <dbReference type="Google" id="ProtNLM"/>
    </source>
</evidence>
<dbReference type="InterPro" id="IPR027417">
    <property type="entry name" value="P-loop_NTPase"/>
</dbReference>
<dbReference type="EMBL" id="FO681347">
    <property type="protein sequence ID" value="CCV64713.1"/>
    <property type="molecule type" value="Genomic_DNA"/>
</dbReference>